<accession>A0ABU1GX10</accession>
<comment type="function">
    <text evidence="5">An accessory protein needed during the final step in the assembly of 30S ribosomal subunit, possibly for assembly of the head region. Essential for efficient processing of 16S rRNA. May be needed both before and after RbfA during the maturation of 16S rRNA. It has affinity for free ribosomal 30S subunits but not for 70S ribosomes.</text>
</comment>
<sequence length="184" mass="20231">MSALKTSVQGDKSASERVQLGTLTSPHGVKGGLKVYSYTSPIENIFQYPDWLVGTGESLTSMRVRQGRPQGKGLVVFLDGVDSRTDAEALAGATIWLPTQKLEPLGTDEFYWYQIEGLSVVTVSGDVLGRIEYLFETGANDVLVVKGDADSLDKRERLLPYIDGVVQRIDLEQGVMTVDWDPEF</sequence>
<dbReference type="NCBIfam" id="TIGR02273">
    <property type="entry name" value="16S_RimM"/>
    <property type="match status" value="1"/>
</dbReference>
<dbReference type="HAMAP" id="MF_00014">
    <property type="entry name" value="Ribosome_mat_RimM"/>
    <property type="match status" value="1"/>
</dbReference>
<keyword evidence="1 5" id="KW-0963">Cytoplasm</keyword>
<dbReference type="RefSeq" id="WP_251594318.1">
    <property type="nucleotide sequence ID" value="NZ_JAMLJI010000003.1"/>
</dbReference>
<feature type="domain" description="RimM N-terminal" evidence="7">
    <location>
        <begin position="20"/>
        <end position="99"/>
    </location>
</feature>
<comment type="subcellular location">
    <subcellularLocation>
        <location evidence="5">Cytoplasm</location>
    </subcellularLocation>
</comment>
<dbReference type="Gene3D" id="2.40.30.60">
    <property type="entry name" value="RimM"/>
    <property type="match status" value="1"/>
</dbReference>
<dbReference type="Proteomes" id="UP001269375">
    <property type="component" value="Unassembled WGS sequence"/>
</dbReference>
<keyword evidence="10" id="KW-1185">Reference proteome</keyword>
<keyword evidence="2 5" id="KW-0690">Ribosome biogenesis</keyword>
<gene>
    <name evidence="5 9" type="primary">rimM</name>
    <name evidence="9" type="ORF">QC825_10910</name>
</gene>
<evidence type="ECO:0000256" key="2">
    <source>
        <dbReference type="ARBA" id="ARBA00022517"/>
    </source>
</evidence>
<evidence type="ECO:0000313" key="9">
    <source>
        <dbReference type="EMBL" id="MDR5896585.1"/>
    </source>
</evidence>
<dbReference type="Pfam" id="PF24986">
    <property type="entry name" value="PRC_RimM"/>
    <property type="match status" value="1"/>
</dbReference>
<protein>
    <recommendedName>
        <fullName evidence="5">Ribosome maturation factor RimM</fullName>
    </recommendedName>
</protein>
<evidence type="ECO:0000256" key="4">
    <source>
        <dbReference type="ARBA" id="ARBA00023186"/>
    </source>
</evidence>
<dbReference type="SUPFAM" id="SSF50346">
    <property type="entry name" value="PRC-barrel domain"/>
    <property type="match status" value="1"/>
</dbReference>
<evidence type="ECO:0000256" key="5">
    <source>
        <dbReference type="HAMAP-Rule" id="MF_00014"/>
    </source>
</evidence>
<organism evidence="9 10">
    <name type="scientific">Larsenimonas suaedae</name>
    <dbReference type="NCBI Taxonomy" id="1851019"/>
    <lineage>
        <taxon>Bacteria</taxon>
        <taxon>Pseudomonadati</taxon>
        <taxon>Pseudomonadota</taxon>
        <taxon>Gammaproteobacteria</taxon>
        <taxon>Oceanospirillales</taxon>
        <taxon>Halomonadaceae</taxon>
        <taxon>Larsenimonas</taxon>
    </lineage>
</organism>
<proteinExistence type="inferred from homology"/>
<name>A0ABU1GX10_9GAMM</name>
<comment type="domain">
    <text evidence="5">The PRC barrel domain binds ribosomal protein uS19.</text>
</comment>
<dbReference type="InterPro" id="IPR036976">
    <property type="entry name" value="RimM_N_sf"/>
</dbReference>
<comment type="similarity">
    <text evidence="5">Belongs to the RimM family.</text>
</comment>
<keyword evidence="4 5" id="KW-0143">Chaperone</keyword>
<dbReference type="SUPFAM" id="SSF50447">
    <property type="entry name" value="Translation proteins"/>
    <property type="match status" value="1"/>
</dbReference>
<dbReference type="InterPro" id="IPR011961">
    <property type="entry name" value="RimM"/>
</dbReference>
<dbReference type="Gene3D" id="2.30.30.240">
    <property type="entry name" value="PRC-barrel domain"/>
    <property type="match status" value="1"/>
</dbReference>
<comment type="caution">
    <text evidence="9">The sequence shown here is derived from an EMBL/GenBank/DDBJ whole genome shotgun (WGS) entry which is preliminary data.</text>
</comment>
<dbReference type="Pfam" id="PF01782">
    <property type="entry name" value="RimM"/>
    <property type="match status" value="1"/>
</dbReference>
<reference evidence="9 10" key="1">
    <citation type="submission" date="2023-04" db="EMBL/GenBank/DDBJ databases">
        <title>A long-awaited taxogenomic arrangement of the family Halomonadaceae.</title>
        <authorList>
            <person name="De La Haba R."/>
            <person name="Chuvochina M."/>
            <person name="Wittouck S."/>
            <person name="Arahal D.R."/>
            <person name="Sanchez-Porro C."/>
            <person name="Hugenholtz P."/>
            <person name="Ventosa A."/>
        </authorList>
    </citation>
    <scope>NUCLEOTIDE SEQUENCE [LARGE SCALE GENOMIC DNA]</scope>
    <source>
        <strain evidence="9 10">DSM 22428</strain>
    </source>
</reference>
<evidence type="ECO:0000259" key="8">
    <source>
        <dbReference type="Pfam" id="PF24986"/>
    </source>
</evidence>
<evidence type="ECO:0000256" key="3">
    <source>
        <dbReference type="ARBA" id="ARBA00022552"/>
    </source>
</evidence>
<dbReference type="PANTHER" id="PTHR33692">
    <property type="entry name" value="RIBOSOME MATURATION FACTOR RIMM"/>
    <property type="match status" value="1"/>
</dbReference>
<comment type="subunit">
    <text evidence="5">Binds ribosomal protein uS19.</text>
</comment>
<dbReference type="InterPro" id="IPR002676">
    <property type="entry name" value="RimM_N"/>
</dbReference>
<evidence type="ECO:0000256" key="1">
    <source>
        <dbReference type="ARBA" id="ARBA00022490"/>
    </source>
</evidence>
<evidence type="ECO:0000313" key="10">
    <source>
        <dbReference type="Proteomes" id="UP001269375"/>
    </source>
</evidence>
<feature type="domain" description="Ribosome maturation factor RimM PRC barrel" evidence="8">
    <location>
        <begin position="112"/>
        <end position="181"/>
    </location>
</feature>
<feature type="region of interest" description="Disordered" evidence="6">
    <location>
        <begin position="1"/>
        <end position="20"/>
    </location>
</feature>
<dbReference type="InterPro" id="IPR056792">
    <property type="entry name" value="PRC_RimM"/>
</dbReference>
<dbReference type="PANTHER" id="PTHR33692:SF1">
    <property type="entry name" value="RIBOSOME MATURATION FACTOR RIMM"/>
    <property type="match status" value="1"/>
</dbReference>
<keyword evidence="3 5" id="KW-0698">rRNA processing</keyword>
<dbReference type="InterPro" id="IPR009000">
    <property type="entry name" value="Transl_B-barrel_sf"/>
</dbReference>
<evidence type="ECO:0000259" key="7">
    <source>
        <dbReference type="Pfam" id="PF01782"/>
    </source>
</evidence>
<feature type="compositionally biased region" description="Polar residues" evidence="6">
    <location>
        <begin position="1"/>
        <end position="12"/>
    </location>
</feature>
<dbReference type="InterPro" id="IPR011033">
    <property type="entry name" value="PRC_barrel-like_sf"/>
</dbReference>
<evidence type="ECO:0000256" key="6">
    <source>
        <dbReference type="SAM" id="MobiDB-lite"/>
    </source>
</evidence>
<dbReference type="EMBL" id="JARWAO010000005">
    <property type="protein sequence ID" value="MDR5896585.1"/>
    <property type="molecule type" value="Genomic_DNA"/>
</dbReference>